<dbReference type="SUPFAM" id="SSF52279">
    <property type="entry name" value="Beta-D-glucan exohydrolase, C-terminal domain"/>
    <property type="match status" value="1"/>
</dbReference>
<reference evidence="6 7" key="1">
    <citation type="submission" date="2019-07" db="EMBL/GenBank/DDBJ databases">
        <authorList>
            <person name="Kim J."/>
        </authorList>
    </citation>
    <scope>NUCLEOTIDE SEQUENCE [LARGE SCALE GENOMIC DNA]</scope>
    <source>
        <strain evidence="6 7">N4</strain>
    </source>
</reference>
<dbReference type="InterPro" id="IPR001764">
    <property type="entry name" value="Glyco_hydro_3_N"/>
</dbReference>
<evidence type="ECO:0000313" key="6">
    <source>
        <dbReference type="EMBL" id="TVX89766.1"/>
    </source>
</evidence>
<dbReference type="GO" id="GO:0004553">
    <property type="term" value="F:hydrolase activity, hydrolyzing O-glycosyl compounds"/>
    <property type="evidence" value="ECO:0007669"/>
    <property type="project" value="InterPro"/>
</dbReference>
<dbReference type="SUPFAM" id="SSF51445">
    <property type="entry name" value="(Trans)glycosidases"/>
    <property type="match status" value="1"/>
</dbReference>
<dbReference type="PANTHER" id="PTHR42715">
    <property type="entry name" value="BETA-GLUCOSIDASE"/>
    <property type="match status" value="1"/>
</dbReference>
<dbReference type="CDD" id="cd22249">
    <property type="entry name" value="UDM1_RNF168_RNF169-like"/>
    <property type="match status" value="1"/>
</dbReference>
<evidence type="ECO:0000256" key="1">
    <source>
        <dbReference type="ARBA" id="ARBA00005336"/>
    </source>
</evidence>
<evidence type="ECO:0000259" key="5">
    <source>
        <dbReference type="SMART" id="SM01217"/>
    </source>
</evidence>
<organism evidence="6 7">
    <name type="scientific">Paenibacillus agilis</name>
    <dbReference type="NCBI Taxonomy" id="3020863"/>
    <lineage>
        <taxon>Bacteria</taxon>
        <taxon>Bacillati</taxon>
        <taxon>Bacillota</taxon>
        <taxon>Bacilli</taxon>
        <taxon>Bacillales</taxon>
        <taxon>Paenibacillaceae</taxon>
        <taxon>Paenibacillus</taxon>
    </lineage>
</organism>
<sequence>MLDYFKKKRADKKQLVLKVREDQAKLRERKKEIAAMPEAERKAAIEQDRVMQQEQKQQRTIEMKAMSRKERKAAKKEAKRYKKIKNRPWRITGWSIIAAAVVLLFAQIGPTALNIFDALSGKHITAVTDSPEAIAARAHGEKVAEEIANEGIVLLKNEAKHLPLQDKKVNVFGIDALTLRYGGGGSGAGDTSRAVTLFDGFKNAGISYNPELYALYQEVGKEAGVNTGESVGFIQVVKGMLGSTSADEPNVDYLTADVIAQAKTYSENAVIVIASESVEASDATVEQLRLTDNKRALIDKVAKSFDNVTIVINAGNALELGFVEEYESIKSVLWIGTPGPYGANALGNIMAGNINPSGRITDTYVYDNTTAPASENFGDYDYSNLDYSFLNYQEGIYVGYRFYETYYAGNEAGYQETVLYPYGYGLSYTDFDWKVVNHKLSKDKVELQVEVKNVGDMAGKDVVQVYYSAPYIPGGIEKSAIEMATFAKTSLLEPGQSEMLTLTFDTREMASYDMETEEAYVLDPGTYTIKVARNVHDIVESFNLELTDKMVFEKDEDTGTAYKNQFELAEGELTYLSRNDWKGTYPSDDNISYEAPQYVLDAFSQEIKDSNLEMPVFGADNGLMLEDLKGLAFDDPKWDAFLDQFTLEEMFEYVANGAYHTMAVERLGVPKTLLMDGPAGFSYFFKPVTAASYPSEVVIASTWNKDLAYRMGEAVGKEARAYGIQGWYAPGMNIHRTAQGGRNFEYFSEDPVLSGKIAAAMINGAQDQGIITFMKHFALNDQETNARSGNLIWANEQAIREIYLKPFEITVKESKPLGAMSSFSIIGTKWAGANSVLLNDILRKEWGFDGFVSSDAVFGFMKAPDAVVAGNDLMLDIMSASTNEKRLKEAYEKDPSGIANGVRTSVHHVLYTILRTYLFES</sequence>
<feature type="domain" description="Fibronectin type III-like" evidence="5">
    <location>
        <begin position="461"/>
        <end position="535"/>
    </location>
</feature>
<dbReference type="AlphaFoldDB" id="A0A559IQ70"/>
<feature type="region of interest" description="Disordered" evidence="3">
    <location>
        <begin position="48"/>
        <end position="79"/>
    </location>
</feature>
<feature type="compositionally biased region" description="Basic and acidic residues" evidence="3">
    <location>
        <begin position="48"/>
        <end position="68"/>
    </location>
</feature>
<evidence type="ECO:0000256" key="2">
    <source>
        <dbReference type="ARBA" id="ARBA00022801"/>
    </source>
</evidence>
<dbReference type="InterPro" id="IPR036881">
    <property type="entry name" value="Glyco_hydro_3_C_sf"/>
</dbReference>
<dbReference type="InterPro" id="IPR036962">
    <property type="entry name" value="Glyco_hydro_3_N_sf"/>
</dbReference>
<protein>
    <submittedName>
        <fullName evidence="6">Beta-glucosidase</fullName>
    </submittedName>
</protein>
<dbReference type="OrthoDB" id="9805821at2"/>
<dbReference type="PANTHER" id="PTHR42715:SF10">
    <property type="entry name" value="BETA-GLUCOSIDASE"/>
    <property type="match status" value="1"/>
</dbReference>
<comment type="similarity">
    <text evidence="1">Belongs to the glycosyl hydrolase 3 family.</text>
</comment>
<accession>A0A559IQ70</accession>
<dbReference type="Gene3D" id="2.60.40.10">
    <property type="entry name" value="Immunoglobulins"/>
    <property type="match status" value="1"/>
</dbReference>
<keyword evidence="4" id="KW-0812">Transmembrane</keyword>
<dbReference type="Proteomes" id="UP000318102">
    <property type="component" value="Unassembled WGS sequence"/>
</dbReference>
<proteinExistence type="inferred from homology"/>
<dbReference type="EMBL" id="VNJK01000002">
    <property type="protein sequence ID" value="TVX89766.1"/>
    <property type="molecule type" value="Genomic_DNA"/>
</dbReference>
<dbReference type="InterPro" id="IPR013783">
    <property type="entry name" value="Ig-like_fold"/>
</dbReference>
<dbReference type="SMART" id="SM01217">
    <property type="entry name" value="Fn3_like"/>
    <property type="match status" value="1"/>
</dbReference>
<gene>
    <name evidence="6" type="ORF">FPZ44_18620</name>
</gene>
<comment type="caution">
    <text evidence="6">The sequence shown here is derived from an EMBL/GenBank/DDBJ whole genome shotgun (WGS) entry which is preliminary data.</text>
</comment>
<evidence type="ECO:0000256" key="3">
    <source>
        <dbReference type="SAM" id="MobiDB-lite"/>
    </source>
</evidence>
<dbReference type="Gene3D" id="3.20.20.300">
    <property type="entry name" value="Glycoside hydrolase, family 3, N-terminal domain"/>
    <property type="match status" value="1"/>
</dbReference>
<keyword evidence="4" id="KW-1133">Transmembrane helix</keyword>
<dbReference type="PRINTS" id="PR00133">
    <property type="entry name" value="GLHYDRLASE3"/>
</dbReference>
<feature type="compositionally biased region" description="Basic residues" evidence="3">
    <location>
        <begin position="69"/>
        <end position="79"/>
    </location>
</feature>
<evidence type="ECO:0000256" key="4">
    <source>
        <dbReference type="SAM" id="Phobius"/>
    </source>
</evidence>
<dbReference type="InterPro" id="IPR026891">
    <property type="entry name" value="Fn3-like"/>
</dbReference>
<dbReference type="Pfam" id="PF14310">
    <property type="entry name" value="Fn3-like"/>
    <property type="match status" value="1"/>
</dbReference>
<evidence type="ECO:0000313" key="7">
    <source>
        <dbReference type="Proteomes" id="UP000318102"/>
    </source>
</evidence>
<keyword evidence="2" id="KW-0378">Hydrolase</keyword>
<dbReference type="InterPro" id="IPR017853">
    <property type="entry name" value="GH"/>
</dbReference>
<keyword evidence="7" id="KW-1185">Reference proteome</keyword>
<dbReference type="Pfam" id="PF01915">
    <property type="entry name" value="Glyco_hydro_3_C"/>
    <property type="match status" value="1"/>
</dbReference>
<feature type="transmembrane region" description="Helical" evidence="4">
    <location>
        <begin position="89"/>
        <end position="108"/>
    </location>
</feature>
<dbReference type="GO" id="GO:0005975">
    <property type="term" value="P:carbohydrate metabolic process"/>
    <property type="evidence" value="ECO:0007669"/>
    <property type="project" value="InterPro"/>
</dbReference>
<name>A0A559IQ70_9BACL</name>
<dbReference type="InterPro" id="IPR002772">
    <property type="entry name" value="Glyco_hydro_3_C"/>
</dbReference>
<dbReference type="RefSeq" id="WP_144992567.1">
    <property type="nucleotide sequence ID" value="NZ_VNJK01000002.1"/>
</dbReference>
<dbReference type="Gene3D" id="3.40.50.1700">
    <property type="entry name" value="Glycoside hydrolase family 3 C-terminal domain"/>
    <property type="match status" value="1"/>
</dbReference>
<keyword evidence="4" id="KW-0472">Membrane</keyword>
<dbReference type="Pfam" id="PF00933">
    <property type="entry name" value="Glyco_hydro_3"/>
    <property type="match status" value="1"/>
</dbReference>
<dbReference type="InterPro" id="IPR050288">
    <property type="entry name" value="Cellulose_deg_GH3"/>
</dbReference>